<dbReference type="Gene3D" id="1.10.10.1110">
    <property type="entry name" value="Methyltransferase PG1098, N-terminal domain"/>
    <property type="match status" value="1"/>
</dbReference>
<proteinExistence type="predicted"/>
<dbReference type="Pfam" id="PF18096">
    <property type="entry name" value="Thump_like"/>
    <property type="match status" value="1"/>
</dbReference>
<dbReference type="InterPro" id="IPR054168">
    <property type="entry name" value="PG_1098_Fer"/>
</dbReference>
<dbReference type="Gene3D" id="3.40.50.150">
    <property type="entry name" value="Vaccinia Virus protein VP39"/>
    <property type="match status" value="1"/>
</dbReference>
<feature type="domain" description="PG-1098 ferredoxin-like" evidence="2">
    <location>
        <begin position="311"/>
        <end position="354"/>
    </location>
</feature>
<comment type="caution">
    <text evidence="3">The sequence shown here is derived from an EMBL/GenBank/DDBJ whole genome shotgun (WGS) entry which is preliminary data.</text>
</comment>
<accession>A0ABS5UXU5</accession>
<organism evidence="3 4">
    <name type="scientific">Bifidobacterium colobi</name>
    <dbReference type="NCBI Taxonomy" id="2809026"/>
    <lineage>
        <taxon>Bacteria</taxon>
        <taxon>Bacillati</taxon>
        <taxon>Actinomycetota</taxon>
        <taxon>Actinomycetes</taxon>
        <taxon>Bifidobacteriales</taxon>
        <taxon>Bifidobacteriaceae</taxon>
        <taxon>Bifidobacterium</taxon>
    </lineage>
</organism>
<evidence type="ECO:0000259" key="1">
    <source>
        <dbReference type="Pfam" id="PF18096"/>
    </source>
</evidence>
<name>A0ABS5UXU5_9BIFI</name>
<dbReference type="RefSeq" id="WP_214377113.1">
    <property type="nucleotide sequence ID" value="NZ_JAFEJU010000013.1"/>
</dbReference>
<dbReference type="EMBL" id="JAFEJU010000013">
    <property type="protein sequence ID" value="MBT1175935.1"/>
    <property type="molecule type" value="Genomic_DNA"/>
</dbReference>
<dbReference type="GO" id="GO:0032259">
    <property type="term" value="P:methylation"/>
    <property type="evidence" value="ECO:0007669"/>
    <property type="project" value="UniProtKB-KW"/>
</dbReference>
<dbReference type="Proteomes" id="UP000711736">
    <property type="component" value="Unassembled WGS sequence"/>
</dbReference>
<evidence type="ECO:0000259" key="2">
    <source>
        <dbReference type="Pfam" id="PF22013"/>
    </source>
</evidence>
<evidence type="ECO:0000313" key="3">
    <source>
        <dbReference type="EMBL" id="MBT1175935.1"/>
    </source>
</evidence>
<protein>
    <submittedName>
        <fullName evidence="3">SAM-dependent methyltransferase</fullName>
    </submittedName>
</protein>
<evidence type="ECO:0000313" key="4">
    <source>
        <dbReference type="Proteomes" id="UP000711736"/>
    </source>
</evidence>
<dbReference type="GO" id="GO:0008168">
    <property type="term" value="F:methyltransferase activity"/>
    <property type="evidence" value="ECO:0007669"/>
    <property type="project" value="UniProtKB-KW"/>
</dbReference>
<reference evidence="3 4" key="1">
    <citation type="journal article" date="2021" name="Environ. Microbiol.">
        <title>Genetic insights into the dark matter of the mammalian gut microbiota through targeted genome reconstruction.</title>
        <authorList>
            <person name="Lugli G.A."/>
            <person name="Alessandri G."/>
            <person name="Milani C."/>
            <person name="Viappiani A."/>
            <person name="Fontana F."/>
            <person name="Tarracchini C."/>
            <person name="Mancabelli L."/>
            <person name="Argentini C."/>
            <person name="Ruiz L."/>
            <person name="Margolles A."/>
            <person name="van Sinderen D."/>
            <person name="Turroni F."/>
            <person name="Ventura M."/>
        </authorList>
    </citation>
    <scope>NUCLEOTIDE SEQUENCE [LARGE SCALE GENOMIC DNA]</scope>
    <source>
        <strain evidence="3 4">LC6</strain>
    </source>
</reference>
<keyword evidence="3" id="KW-0808">Transferase</keyword>
<sequence>MMITEQTWAFIAEHRHEDVRELALHAKRNADVDVPFALEQIAGWQRAQVKLPDWAAHDGLIFPPQVPMEQCSSQFTAQYKAQLATRLLGETADKAGSAATTASSSNSAAESTTSPHTSLVDLTGGFGVDFSYMARVFDQAMYVERQPNLCDIARHNFPLLGLDSAQVINDDATAVLSRLDSASLIFLDPARRDSHGSRTYAIADCTPDVLALKDELLAKAPVVMVKLSPMLDWHKTVNDFAGSVHEVHIVSTGNECKELLLVLMRGTCSTPRMYCVNDGQLLAYDVMDGDDFASSMHNSYDSAIEVDDARYLYEPNASIMKAGCFDVLTARFPVAMIAPNSHLFISEQRVDDFPGRAFTITSVATMNKKALKTALAGLTHANIAVRNFPISVNTLRKKLKLKDGGETYLFATTDGTGRHIIIATLKA</sequence>
<dbReference type="InterPro" id="IPR029063">
    <property type="entry name" value="SAM-dependent_MTases_sf"/>
</dbReference>
<dbReference type="Pfam" id="PF22013">
    <property type="entry name" value="PG_1098_Fer"/>
    <property type="match status" value="1"/>
</dbReference>
<dbReference type="InterPro" id="IPR041497">
    <property type="entry name" value="Thump-like"/>
</dbReference>
<gene>
    <name evidence="3" type="ORF">JS530_10590</name>
</gene>
<keyword evidence="4" id="KW-1185">Reference proteome</keyword>
<feature type="domain" description="THUMP-like" evidence="1">
    <location>
        <begin position="355"/>
        <end position="423"/>
    </location>
</feature>
<keyword evidence="3" id="KW-0489">Methyltransferase</keyword>
<dbReference type="SUPFAM" id="SSF53335">
    <property type="entry name" value="S-adenosyl-L-methionine-dependent methyltransferases"/>
    <property type="match status" value="1"/>
</dbReference>